<evidence type="ECO:0000313" key="3">
    <source>
        <dbReference type="EMBL" id="RLN72317.1"/>
    </source>
</evidence>
<evidence type="ECO:0000259" key="2">
    <source>
        <dbReference type="Pfam" id="PF23343"/>
    </source>
</evidence>
<organism evidence="3 4">
    <name type="scientific">Phytophthora kernoviae</name>
    <dbReference type="NCBI Taxonomy" id="325452"/>
    <lineage>
        <taxon>Eukaryota</taxon>
        <taxon>Sar</taxon>
        <taxon>Stramenopiles</taxon>
        <taxon>Oomycota</taxon>
        <taxon>Peronosporomycetes</taxon>
        <taxon>Peronosporales</taxon>
        <taxon>Peronosporaceae</taxon>
        <taxon>Phytophthora</taxon>
    </lineage>
</organism>
<name>A0A421GBZ2_9STRA</name>
<comment type="caution">
    <text evidence="3">The sequence shown here is derived from an EMBL/GenBank/DDBJ whole genome shotgun (WGS) entry which is preliminary data.</text>
</comment>
<sequence length="279" mass="31671">MSDEQSLPQQSVLPVRGQPTDPPSIGCDSELLHQLRHVDYQAQGYAELLQRVPWQQFWTLTFKLSKTSRTGGMHEEAADKAFRYFVSCLNRSIYGPKWASRWHGGIQWARGQEFHRDGRLHFHAVAAAPTDDLNRLASRYEWHEWWYREFGRNRIEAPRSQADITGYVSKYVTKGDQGIEPMNAPKITINTAVETRTVTTSKGMQKPIYSQRATLETEAMRIQIEVEVDGLDKGYPVGAVKEWDLTTDLVPGRFGVELARRMTLVDPAGAKPQPANKAA</sequence>
<feature type="region of interest" description="Disordered" evidence="1">
    <location>
        <begin position="1"/>
        <end position="26"/>
    </location>
</feature>
<evidence type="ECO:0000256" key="1">
    <source>
        <dbReference type="SAM" id="MobiDB-lite"/>
    </source>
</evidence>
<dbReference type="Pfam" id="PF23343">
    <property type="entry name" value="REP_ORF2-G2P"/>
    <property type="match status" value="1"/>
</dbReference>
<proteinExistence type="predicted"/>
<feature type="domain" description="Replication-associated protein ORF2/G2P" evidence="2">
    <location>
        <begin position="56"/>
        <end position="175"/>
    </location>
</feature>
<accession>A0A421GBZ2</accession>
<dbReference type="AlphaFoldDB" id="A0A421GBZ2"/>
<dbReference type="Proteomes" id="UP000285624">
    <property type="component" value="Unassembled WGS sequence"/>
</dbReference>
<keyword evidence="4" id="KW-1185">Reference proteome</keyword>
<evidence type="ECO:0000313" key="4">
    <source>
        <dbReference type="Proteomes" id="UP000285624"/>
    </source>
</evidence>
<feature type="compositionally biased region" description="Polar residues" evidence="1">
    <location>
        <begin position="1"/>
        <end position="12"/>
    </location>
</feature>
<gene>
    <name evidence="3" type="ORF">BBO99_00009844</name>
</gene>
<dbReference type="InterPro" id="IPR056906">
    <property type="entry name" value="ORF2/G2P_dom"/>
</dbReference>
<dbReference type="EMBL" id="MBDN02001230">
    <property type="protein sequence ID" value="RLN72317.1"/>
    <property type="molecule type" value="Genomic_DNA"/>
</dbReference>
<reference evidence="3 4" key="1">
    <citation type="journal article" date="2019" name="Mol. Plant Pathol.">
        <title>Genome sequencing of oomycete isolates from Chile supports the New Zealand origin of Phytophthora kernoviae and makes available the first Nothophytophthora sp. genome.</title>
        <authorList>
            <person name="Studholme D.J."/>
            <person name="Panda P."/>
            <person name="Sanfuentes Von Stowasser E."/>
            <person name="Gonzalez M."/>
            <person name="Hill R."/>
            <person name="Sambles C."/>
            <person name="Grant M."/>
            <person name="Williams N.M."/>
            <person name="McDougal R.L."/>
        </authorList>
    </citation>
    <scope>NUCLEOTIDE SEQUENCE [LARGE SCALE GENOMIC DNA]</scope>
    <source>
        <strain evidence="3">Chile4</strain>
    </source>
</reference>
<protein>
    <recommendedName>
        <fullName evidence="2">Replication-associated protein ORF2/G2P domain-containing protein</fullName>
    </recommendedName>
</protein>